<name>A0A921ITV9_9ACTN</name>
<feature type="transmembrane region" description="Helical" evidence="1">
    <location>
        <begin position="198"/>
        <end position="224"/>
    </location>
</feature>
<organism evidence="2 3">
    <name type="scientific">Enorma phocaeensis</name>
    <dbReference type="NCBI Taxonomy" id="1871019"/>
    <lineage>
        <taxon>Bacteria</taxon>
        <taxon>Bacillati</taxon>
        <taxon>Actinomycetota</taxon>
        <taxon>Coriobacteriia</taxon>
        <taxon>Coriobacteriales</taxon>
        <taxon>Coriobacteriaceae</taxon>
        <taxon>Enorma</taxon>
    </lineage>
</organism>
<gene>
    <name evidence="2" type="ORF">K8V70_07680</name>
</gene>
<feature type="transmembrane region" description="Helical" evidence="1">
    <location>
        <begin position="70"/>
        <end position="93"/>
    </location>
</feature>
<protein>
    <recommendedName>
        <fullName evidence="4">DUF3784 domain-containing protein</fullName>
    </recommendedName>
</protein>
<evidence type="ECO:0008006" key="4">
    <source>
        <dbReference type="Google" id="ProtNLM"/>
    </source>
</evidence>
<evidence type="ECO:0000313" key="3">
    <source>
        <dbReference type="Proteomes" id="UP000753256"/>
    </source>
</evidence>
<reference evidence="2" key="1">
    <citation type="journal article" date="2021" name="PeerJ">
        <title>Extensive microbial diversity within the chicken gut microbiome revealed by metagenomics and culture.</title>
        <authorList>
            <person name="Gilroy R."/>
            <person name="Ravi A."/>
            <person name="Getino M."/>
            <person name="Pursley I."/>
            <person name="Horton D.L."/>
            <person name="Alikhan N.F."/>
            <person name="Baker D."/>
            <person name="Gharbi K."/>
            <person name="Hall N."/>
            <person name="Watson M."/>
            <person name="Adriaenssens E.M."/>
            <person name="Foster-Nyarko E."/>
            <person name="Jarju S."/>
            <person name="Secka A."/>
            <person name="Antonio M."/>
            <person name="Oren A."/>
            <person name="Chaudhuri R.R."/>
            <person name="La Ragione R."/>
            <person name="Hildebrand F."/>
            <person name="Pallen M.J."/>
        </authorList>
    </citation>
    <scope>NUCLEOTIDE SEQUENCE</scope>
    <source>
        <strain evidence="2">ChiHjej13B12-9602</strain>
    </source>
</reference>
<evidence type="ECO:0000256" key="1">
    <source>
        <dbReference type="SAM" id="Phobius"/>
    </source>
</evidence>
<evidence type="ECO:0000313" key="2">
    <source>
        <dbReference type="EMBL" id="HJG37722.1"/>
    </source>
</evidence>
<feature type="transmembrane region" description="Helical" evidence="1">
    <location>
        <begin position="6"/>
        <end position="23"/>
    </location>
</feature>
<dbReference type="EMBL" id="DYUZ01000029">
    <property type="protein sequence ID" value="HJG37722.1"/>
    <property type="molecule type" value="Genomic_DNA"/>
</dbReference>
<feature type="transmembrane region" description="Helical" evidence="1">
    <location>
        <begin position="161"/>
        <end position="186"/>
    </location>
</feature>
<dbReference type="AlphaFoldDB" id="A0A921ITV9"/>
<accession>A0A921ITV9</accession>
<dbReference type="Proteomes" id="UP000753256">
    <property type="component" value="Unassembled WGS sequence"/>
</dbReference>
<keyword evidence="1" id="KW-0812">Transmembrane</keyword>
<dbReference type="RefSeq" id="WP_273190659.1">
    <property type="nucleotide sequence ID" value="NZ_DYUZ01000029.1"/>
</dbReference>
<sequence>MDTLFLLVIPALTGILGIYMIVSGNPRLLHSYHYATTPPEKLPALARAEGVGMIGLSIAIALIALDMQGWLTIAGIVLFVASIVAMLGAIVYYNGGLVTFSGQVAAGPFATMKPAWRLLIMGAVGAVVSLLSIAPGVYMIASGDVSMLHSYHYANVAAADLPRLATAEGACMIVLGVAIFLCMLAGAGMLGKRPFPRWSIVLMAAGVACLCIGLIGLLGFIIYFNGSLMGSATL</sequence>
<feature type="transmembrane region" description="Helical" evidence="1">
    <location>
        <begin position="118"/>
        <end position="141"/>
    </location>
</feature>
<comment type="caution">
    <text evidence="2">The sequence shown here is derived from an EMBL/GenBank/DDBJ whole genome shotgun (WGS) entry which is preliminary data.</text>
</comment>
<keyword evidence="1" id="KW-0472">Membrane</keyword>
<keyword evidence="1" id="KW-1133">Transmembrane helix</keyword>
<reference evidence="2" key="2">
    <citation type="submission" date="2021-09" db="EMBL/GenBank/DDBJ databases">
        <authorList>
            <person name="Gilroy R."/>
        </authorList>
    </citation>
    <scope>NUCLEOTIDE SEQUENCE</scope>
    <source>
        <strain evidence="2">ChiHjej13B12-9602</strain>
    </source>
</reference>
<feature type="transmembrane region" description="Helical" evidence="1">
    <location>
        <begin position="44"/>
        <end position="64"/>
    </location>
</feature>
<proteinExistence type="predicted"/>